<accession>A0AAV3XI05</accession>
<gene>
    <name evidence="1" type="ORF">MiSe_70470</name>
</gene>
<proteinExistence type="predicted"/>
<dbReference type="EMBL" id="BLAY01000154">
    <property type="protein sequence ID" value="GET42233.1"/>
    <property type="molecule type" value="Genomic_DNA"/>
</dbReference>
<keyword evidence="2" id="KW-1185">Reference proteome</keyword>
<protein>
    <recommendedName>
        <fullName evidence="3">Transposase</fullName>
    </recommendedName>
</protein>
<organism evidence="1 2">
    <name type="scientific">Microseira wollei NIES-4236</name>
    <dbReference type="NCBI Taxonomy" id="2530354"/>
    <lineage>
        <taxon>Bacteria</taxon>
        <taxon>Bacillati</taxon>
        <taxon>Cyanobacteriota</taxon>
        <taxon>Cyanophyceae</taxon>
        <taxon>Oscillatoriophycideae</taxon>
        <taxon>Aerosakkonematales</taxon>
        <taxon>Aerosakkonemataceae</taxon>
        <taxon>Microseira</taxon>
    </lineage>
</organism>
<evidence type="ECO:0000313" key="1">
    <source>
        <dbReference type="EMBL" id="GET42233.1"/>
    </source>
</evidence>
<dbReference type="Proteomes" id="UP001050975">
    <property type="component" value="Unassembled WGS sequence"/>
</dbReference>
<name>A0AAV3XI05_9CYAN</name>
<comment type="caution">
    <text evidence="1">The sequence shown here is derived from an EMBL/GenBank/DDBJ whole genome shotgun (WGS) entry which is preliminary data.</text>
</comment>
<dbReference type="AlphaFoldDB" id="A0AAV3XI05"/>
<evidence type="ECO:0000313" key="2">
    <source>
        <dbReference type="Proteomes" id="UP001050975"/>
    </source>
</evidence>
<sequence>MANGIESLGWVELTKPNEKNDKIVYSGLQSDEVYLRLCSGTRSATSIAPWIGTYRMRCTFVCVAAPLRVPLHKRSENAVPHKECNPL</sequence>
<evidence type="ECO:0008006" key="3">
    <source>
        <dbReference type="Google" id="ProtNLM"/>
    </source>
</evidence>
<reference evidence="1" key="1">
    <citation type="submission" date="2019-10" db="EMBL/GenBank/DDBJ databases">
        <title>Draft genome sequece of Microseira wollei NIES-4236.</title>
        <authorList>
            <person name="Yamaguchi H."/>
            <person name="Suzuki S."/>
            <person name="Kawachi M."/>
        </authorList>
    </citation>
    <scope>NUCLEOTIDE SEQUENCE</scope>
    <source>
        <strain evidence="1">NIES-4236</strain>
    </source>
</reference>